<keyword evidence="1" id="KW-0732">Signal</keyword>
<dbReference type="RefSeq" id="WP_168872475.1">
    <property type="nucleotide sequence ID" value="NZ_JABAIA010000002.1"/>
</dbReference>
<name>A0A847S0A3_9BACT</name>
<keyword evidence="4" id="KW-1185">Reference proteome</keyword>
<feature type="signal peptide" evidence="1">
    <location>
        <begin position="1"/>
        <end position="19"/>
    </location>
</feature>
<proteinExistence type="predicted"/>
<dbReference type="EMBL" id="JABAIA010000002">
    <property type="protein sequence ID" value="NLR66558.1"/>
    <property type="molecule type" value="Genomic_DNA"/>
</dbReference>
<dbReference type="Proteomes" id="UP000570474">
    <property type="component" value="Unassembled WGS sequence"/>
</dbReference>
<evidence type="ECO:0000259" key="2">
    <source>
        <dbReference type="Pfam" id="PF13360"/>
    </source>
</evidence>
<dbReference type="Pfam" id="PF13360">
    <property type="entry name" value="PQQ_2"/>
    <property type="match status" value="2"/>
</dbReference>
<comment type="caution">
    <text evidence="3">The sequence shown here is derived from an EMBL/GenBank/DDBJ whole genome shotgun (WGS) entry which is preliminary data.</text>
</comment>
<dbReference type="PANTHER" id="PTHR34512">
    <property type="entry name" value="CELL SURFACE PROTEIN"/>
    <property type="match status" value="1"/>
</dbReference>
<organism evidence="3 4">
    <name type="scientific">Chitinophaga varians</name>
    <dbReference type="NCBI Taxonomy" id="2202339"/>
    <lineage>
        <taxon>Bacteria</taxon>
        <taxon>Pseudomonadati</taxon>
        <taxon>Bacteroidota</taxon>
        <taxon>Chitinophagia</taxon>
        <taxon>Chitinophagales</taxon>
        <taxon>Chitinophagaceae</taxon>
        <taxon>Chitinophaga</taxon>
    </lineage>
</organism>
<reference evidence="3 4" key="1">
    <citation type="submission" date="2020-04" db="EMBL/GenBank/DDBJ databases">
        <authorList>
            <person name="Yin C."/>
        </authorList>
    </citation>
    <scope>NUCLEOTIDE SEQUENCE [LARGE SCALE GENOMIC DNA]</scope>
    <source>
        <strain evidence="3 4">Ae27</strain>
    </source>
</reference>
<evidence type="ECO:0000313" key="3">
    <source>
        <dbReference type="EMBL" id="NLR66558.1"/>
    </source>
</evidence>
<feature type="domain" description="Pyrrolo-quinoline quinone repeat" evidence="2">
    <location>
        <begin position="38"/>
        <end position="115"/>
    </location>
</feature>
<dbReference type="InterPro" id="IPR015943">
    <property type="entry name" value="WD40/YVTN_repeat-like_dom_sf"/>
</dbReference>
<evidence type="ECO:0000313" key="4">
    <source>
        <dbReference type="Proteomes" id="UP000570474"/>
    </source>
</evidence>
<dbReference type="SUPFAM" id="SSF50998">
    <property type="entry name" value="Quinoprotein alcohol dehydrogenase-like"/>
    <property type="match status" value="2"/>
</dbReference>
<gene>
    <name evidence="3" type="ORF">HGH92_19770</name>
</gene>
<sequence>MKYCLTAFLLMMVSHTMFAQHQFGASRQLFKVDDKVFATPAVYGESILVAGMNGRLYAVNKKTGAVKWTAAVKKGIATGLTVSGNTVFAGSYDGHYYAFDARNGKQVWKFRTGGERMIGAKGLWEMKPDTMYMEDQYDLYLSSPATDETAVYFGSSDSCIYALDKNSGKLRWKFHTNGPVHGGAACSQGIVLAGSWDTYVYALEVASGKLLWKFKTMEDVKYHHVLEGIQAAPVVAGNTVYIGARDARLYALDLHTGSKQWEYSAGDAWIVGAAAVANGHVYVGTSDSYLMVGLDAATGKELHRHKGGGYVFGAPALSGTALCYGDFTGRLFLVNRDHPQQIDSFDTPGRKQLAAQHLDSAGRIRFRHLAAGADPALFSATVAVMDKLYQLEPFATTPVIENNIVYAVTATGRLYAIELTQKEK</sequence>
<feature type="chain" id="PRO_5032335563" evidence="1">
    <location>
        <begin position="20"/>
        <end position="424"/>
    </location>
</feature>
<feature type="domain" description="Pyrrolo-quinoline quinone repeat" evidence="2">
    <location>
        <begin position="198"/>
        <end position="337"/>
    </location>
</feature>
<dbReference type="InterPro" id="IPR018391">
    <property type="entry name" value="PQQ_b-propeller_rpt"/>
</dbReference>
<dbReference type="SMART" id="SM00564">
    <property type="entry name" value="PQQ"/>
    <property type="match status" value="7"/>
</dbReference>
<dbReference type="AlphaFoldDB" id="A0A847S0A3"/>
<dbReference type="Gene3D" id="2.130.10.10">
    <property type="entry name" value="YVTN repeat-like/Quinoprotein amine dehydrogenase"/>
    <property type="match status" value="2"/>
</dbReference>
<evidence type="ECO:0000256" key="1">
    <source>
        <dbReference type="SAM" id="SignalP"/>
    </source>
</evidence>
<dbReference type="InterPro" id="IPR011047">
    <property type="entry name" value="Quinoprotein_ADH-like_sf"/>
</dbReference>
<accession>A0A847S0A3</accession>
<protein>
    <submittedName>
        <fullName evidence="3">PQQ-binding-like beta-propeller repeat protein</fullName>
    </submittedName>
</protein>
<dbReference type="PANTHER" id="PTHR34512:SF30">
    <property type="entry name" value="OUTER MEMBRANE PROTEIN ASSEMBLY FACTOR BAMB"/>
    <property type="match status" value="1"/>
</dbReference>
<dbReference type="InterPro" id="IPR002372">
    <property type="entry name" value="PQQ_rpt_dom"/>
</dbReference>